<accession>A0A225WEA6</accession>
<proteinExistence type="predicted"/>
<dbReference type="AlphaFoldDB" id="A0A225WEA6"/>
<sequence>MSPFGDERHNNALQMIVPDALVQGQIVRHISTIHPLLTKTNKHARIRHSLRHVIHRPTGSYFSPMYNVVHGDEK</sequence>
<evidence type="ECO:0000313" key="2">
    <source>
        <dbReference type="Proteomes" id="UP000198211"/>
    </source>
</evidence>
<organism evidence="1 2">
    <name type="scientific">Phytophthora megakarya</name>
    <dbReference type="NCBI Taxonomy" id="4795"/>
    <lineage>
        <taxon>Eukaryota</taxon>
        <taxon>Sar</taxon>
        <taxon>Stramenopiles</taxon>
        <taxon>Oomycota</taxon>
        <taxon>Peronosporomycetes</taxon>
        <taxon>Peronosporales</taxon>
        <taxon>Peronosporaceae</taxon>
        <taxon>Phytophthora</taxon>
    </lineage>
</organism>
<protein>
    <submittedName>
        <fullName evidence="1">Uncharacterized protein</fullName>
    </submittedName>
</protein>
<gene>
    <name evidence="1" type="ORF">PHMEG_00010205</name>
</gene>
<name>A0A225WEA6_9STRA</name>
<evidence type="ECO:0000313" key="1">
    <source>
        <dbReference type="EMBL" id="OWZ16061.1"/>
    </source>
</evidence>
<comment type="caution">
    <text evidence="1">The sequence shown here is derived from an EMBL/GenBank/DDBJ whole genome shotgun (WGS) entry which is preliminary data.</text>
</comment>
<dbReference type="OrthoDB" id="103147at2759"/>
<keyword evidence="2" id="KW-1185">Reference proteome</keyword>
<dbReference type="Proteomes" id="UP000198211">
    <property type="component" value="Unassembled WGS sequence"/>
</dbReference>
<reference evidence="2" key="1">
    <citation type="submission" date="2017-03" db="EMBL/GenBank/DDBJ databases">
        <title>Phytopthora megakarya and P. palmivora, two closely related causual agents of cacao black pod achieved similar genome size and gene model numbers by different mechanisms.</title>
        <authorList>
            <person name="Ali S."/>
            <person name="Shao J."/>
            <person name="Larry D.J."/>
            <person name="Kronmiller B."/>
            <person name="Shen D."/>
            <person name="Strem M.D."/>
            <person name="Melnick R.L."/>
            <person name="Guiltinan M.J."/>
            <person name="Tyler B.M."/>
            <person name="Meinhardt L.W."/>
            <person name="Bailey B.A."/>
        </authorList>
    </citation>
    <scope>NUCLEOTIDE SEQUENCE [LARGE SCALE GENOMIC DNA]</scope>
    <source>
        <strain evidence="2">zdho120</strain>
    </source>
</reference>
<dbReference type="EMBL" id="NBNE01001005">
    <property type="protein sequence ID" value="OWZ16061.1"/>
    <property type="molecule type" value="Genomic_DNA"/>
</dbReference>